<dbReference type="AlphaFoldDB" id="A0A8H4QTP1"/>
<dbReference type="Proteomes" id="UP000521872">
    <property type="component" value="Unassembled WGS sequence"/>
</dbReference>
<keyword evidence="2" id="KW-0472">Membrane</keyword>
<evidence type="ECO:0000256" key="2">
    <source>
        <dbReference type="SAM" id="Phobius"/>
    </source>
</evidence>
<feature type="region of interest" description="Disordered" evidence="1">
    <location>
        <begin position="12"/>
        <end position="43"/>
    </location>
</feature>
<gene>
    <name evidence="3" type="ORF">D9613_006031</name>
</gene>
<accession>A0A8H4QTP1</accession>
<evidence type="ECO:0000256" key="1">
    <source>
        <dbReference type="SAM" id="MobiDB-lite"/>
    </source>
</evidence>
<protein>
    <submittedName>
        <fullName evidence="3">Uncharacterized protein</fullName>
    </submittedName>
</protein>
<proteinExistence type="predicted"/>
<reference evidence="3 4" key="1">
    <citation type="submission" date="2019-12" db="EMBL/GenBank/DDBJ databases">
        <authorList>
            <person name="Floudas D."/>
            <person name="Bentzer J."/>
            <person name="Ahren D."/>
            <person name="Johansson T."/>
            <person name="Persson P."/>
            <person name="Tunlid A."/>
        </authorList>
    </citation>
    <scope>NUCLEOTIDE SEQUENCE [LARGE SCALE GENOMIC DNA]</scope>
    <source>
        <strain evidence="3 4">CBS 102.39</strain>
    </source>
</reference>
<sequence length="121" mass="13758">MRGLSITSRLFSRRTIQRRSLTTEAPSPPGPKKMEGPGEDPRPPWVYTGTRLMSFVIIPAVGLYSVFFYDFGDHEHVFQPPRRWAKSLINEAFTLSSAEEKLLLQEKQQQMTTTASSEKAL</sequence>
<organism evidence="3 4">
    <name type="scientific">Agrocybe pediades</name>
    <dbReference type="NCBI Taxonomy" id="84607"/>
    <lineage>
        <taxon>Eukaryota</taxon>
        <taxon>Fungi</taxon>
        <taxon>Dikarya</taxon>
        <taxon>Basidiomycota</taxon>
        <taxon>Agaricomycotina</taxon>
        <taxon>Agaricomycetes</taxon>
        <taxon>Agaricomycetidae</taxon>
        <taxon>Agaricales</taxon>
        <taxon>Agaricineae</taxon>
        <taxon>Strophariaceae</taxon>
        <taxon>Agrocybe</taxon>
    </lineage>
</organism>
<keyword evidence="2" id="KW-1133">Transmembrane helix</keyword>
<evidence type="ECO:0000313" key="4">
    <source>
        <dbReference type="Proteomes" id="UP000521872"/>
    </source>
</evidence>
<keyword evidence="4" id="KW-1185">Reference proteome</keyword>
<feature type="transmembrane region" description="Helical" evidence="2">
    <location>
        <begin position="52"/>
        <end position="72"/>
    </location>
</feature>
<evidence type="ECO:0000313" key="3">
    <source>
        <dbReference type="EMBL" id="KAF4617194.1"/>
    </source>
</evidence>
<comment type="caution">
    <text evidence="3">The sequence shown here is derived from an EMBL/GenBank/DDBJ whole genome shotgun (WGS) entry which is preliminary data.</text>
</comment>
<feature type="compositionally biased region" description="Basic and acidic residues" evidence="1">
    <location>
        <begin position="32"/>
        <end position="42"/>
    </location>
</feature>
<dbReference type="EMBL" id="JAACJL010000030">
    <property type="protein sequence ID" value="KAF4617194.1"/>
    <property type="molecule type" value="Genomic_DNA"/>
</dbReference>
<keyword evidence="2" id="KW-0812">Transmembrane</keyword>
<name>A0A8H4QTP1_9AGAR</name>